<dbReference type="InterPro" id="IPR017585">
    <property type="entry name" value="SAF_FlgA"/>
</dbReference>
<keyword evidence="2 4" id="KW-0732">Signal</keyword>
<keyword evidence="3 4" id="KW-0574">Periplasm</keyword>
<comment type="caution">
    <text evidence="6">The sequence shown here is derived from an EMBL/GenBank/DDBJ whole genome shotgun (WGS) entry which is preliminary data.</text>
</comment>
<dbReference type="Gene3D" id="3.90.1210.10">
    <property type="entry name" value="Antifreeze-like/N-acetylneuraminic acid synthase C-terminal domain"/>
    <property type="match status" value="1"/>
</dbReference>
<dbReference type="GO" id="GO:0044780">
    <property type="term" value="P:bacterial-type flagellum assembly"/>
    <property type="evidence" value="ECO:0007669"/>
    <property type="project" value="InterPro"/>
</dbReference>
<proteinExistence type="inferred from homology"/>
<dbReference type="InterPro" id="IPR013974">
    <property type="entry name" value="SAF"/>
</dbReference>
<dbReference type="RefSeq" id="WP_110523812.1">
    <property type="nucleotide sequence ID" value="NZ_QKOE01000004.1"/>
</dbReference>
<dbReference type="Gene3D" id="2.30.30.760">
    <property type="match status" value="1"/>
</dbReference>
<evidence type="ECO:0000313" key="6">
    <source>
        <dbReference type="EMBL" id="PZA17167.1"/>
    </source>
</evidence>
<sequence length="236" mass="24932">MNASTRPASRLLPLLAASVLALLPSLSLAQQASHPVESAARAFLERETAGLPGKVAIELAPLDARNQLPACASMEAFLPAGTRAWGTVSVGVRCDSPITWTIYLQARIIVMADYLVTARPIRAGQVLGPADLSFRHGDLATLPDNTLTDLTQAGGHHTRFALAQGTPLRGDMLRIPAAVRQGQNVRVITRGEGFQVAGEGRSLNNASPGEAVRVRMPNGQVITGTATTDGNVEIRF</sequence>
<evidence type="ECO:0000259" key="5">
    <source>
        <dbReference type="SMART" id="SM00858"/>
    </source>
</evidence>
<dbReference type="PANTHER" id="PTHR36307:SF1">
    <property type="entry name" value="FLAGELLA BASAL BODY P-RING FORMATION PROTEIN FLGA"/>
    <property type="match status" value="1"/>
</dbReference>
<dbReference type="SMART" id="SM00858">
    <property type="entry name" value="SAF"/>
    <property type="match status" value="1"/>
</dbReference>
<comment type="function">
    <text evidence="4">Involved in the assembly process of the P-ring formation. It may associate with FlgF on the rod constituting a structure essential for the P-ring assembly or may act as a modulator protein for the P-ring assembly.</text>
</comment>
<keyword evidence="7" id="KW-1185">Reference proteome</keyword>
<evidence type="ECO:0000256" key="4">
    <source>
        <dbReference type="RuleBase" id="RU362063"/>
    </source>
</evidence>
<dbReference type="GO" id="GO:0042597">
    <property type="term" value="C:periplasmic space"/>
    <property type="evidence" value="ECO:0007669"/>
    <property type="project" value="UniProtKB-SubCell"/>
</dbReference>
<evidence type="ECO:0000256" key="3">
    <source>
        <dbReference type="ARBA" id="ARBA00022764"/>
    </source>
</evidence>
<accession>A0A323UXF4</accession>
<evidence type="ECO:0000256" key="1">
    <source>
        <dbReference type="ARBA" id="ARBA00004418"/>
    </source>
</evidence>
<keyword evidence="6" id="KW-0282">Flagellum</keyword>
<dbReference type="InterPro" id="IPR039246">
    <property type="entry name" value="Flagellar_FlgA"/>
</dbReference>
<name>A0A323UXF4_9RHOO</name>
<dbReference type="NCBIfam" id="TIGR03170">
    <property type="entry name" value="flgA_cterm"/>
    <property type="match status" value="1"/>
</dbReference>
<protein>
    <recommendedName>
        <fullName evidence="4">Flagella basal body P-ring formation protein FlgA</fullName>
    </recommendedName>
</protein>
<dbReference type="Pfam" id="PF13144">
    <property type="entry name" value="ChapFlgA"/>
    <property type="match status" value="1"/>
</dbReference>
<gene>
    <name evidence="6" type="ORF">DNK49_08000</name>
</gene>
<evidence type="ECO:0000313" key="7">
    <source>
        <dbReference type="Proteomes" id="UP000248259"/>
    </source>
</evidence>
<keyword evidence="6" id="KW-0966">Cell projection</keyword>
<organism evidence="6 7">
    <name type="scientific">Parazoarcus communis SWub3 = DSM 12120</name>
    <dbReference type="NCBI Taxonomy" id="1121029"/>
    <lineage>
        <taxon>Bacteria</taxon>
        <taxon>Pseudomonadati</taxon>
        <taxon>Pseudomonadota</taxon>
        <taxon>Betaproteobacteria</taxon>
        <taxon>Rhodocyclales</taxon>
        <taxon>Zoogloeaceae</taxon>
        <taxon>Parazoarcus</taxon>
    </lineage>
</organism>
<comment type="similarity">
    <text evidence="4">Belongs to the FlgA family.</text>
</comment>
<dbReference type="InterPro" id="IPR041231">
    <property type="entry name" value="FlgA_N"/>
</dbReference>
<keyword evidence="4" id="KW-1005">Bacterial flagellum biogenesis</keyword>
<feature type="signal peptide" evidence="4">
    <location>
        <begin position="1"/>
        <end position="29"/>
    </location>
</feature>
<dbReference type="Pfam" id="PF17656">
    <property type="entry name" value="ChapFlgA_N"/>
    <property type="match status" value="1"/>
</dbReference>
<comment type="subcellular location">
    <subcellularLocation>
        <location evidence="1 4">Periplasm</location>
    </subcellularLocation>
</comment>
<dbReference type="Proteomes" id="UP000248259">
    <property type="component" value="Unassembled WGS sequence"/>
</dbReference>
<dbReference type="AlphaFoldDB" id="A0A323UXF4"/>
<dbReference type="EMBL" id="QKOE01000004">
    <property type="protein sequence ID" value="PZA17167.1"/>
    <property type="molecule type" value="Genomic_DNA"/>
</dbReference>
<dbReference type="OrthoDB" id="8561436at2"/>
<feature type="domain" description="SAF" evidence="5">
    <location>
        <begin position="112"/>
        <end position="174"/>
    </location>
</feature>
<evidence type="ECO:0000256" key="2">
    <source>
        <dbReference type="ARBA" id="ARBA00022729"/>
    </source>
</evidence>
<reference evidence="6 7" key="1">
    <citation type="submission" date="2018-06" db="EMBL/GenBank/DDBJ databases">
        <title>Azoarcus communis strain SWub3 genome.</title>
        <authorList>
            <person name="Zorraquino Salvo V."/>
            <person name="Toubiana D."/>
            <person name="Blumwald E."/>
        </authorList>
    </citation>
    <scope>NUCLEOTIDE SEQUENCE [LARGE SCALE GENOMIC DNA]</scope>
    <source>
        <strain evidence="6 7">SWub3</strain>
    </source>
</reference>
<dbReference type="PANTHER" id="PTHR36307">
    <property type="entry name" value="FLAGELLA BASAL BODY P-RING FORMATION PROTEIN FLGA"/>
    <property type="match status" value="1"/>
</dbReference>
<feature type="chain" id="PRO_5016194890" description="Flagella basal body P-ring formation protein FlgA" evidence="4">
    <location>
        <begin position="30"/>
        <end position="236"/>
    </location>
</feature>
<dbReference type="CDD" id="cd11614">
    <property type="entry name" value="SAF_CpaB_FlgA_like"/>
    <property type="match status" value="1"/>
</dbReference>
<keyword evidence="6" id="KW-0969">Cilium</keyword>